<dbReference type="SMART" id="SM00230">
    <property type="entry name" value="CysPc"/>
    <property type="match status" value="1"/>
</dbReference>
<sequence length="422" mass="46527">MRSPVDRGEGAAGYLAVILLIAVVVGTLVTTGIPGQVVAGIRGGVCEVSQGEECENGKRPRESATEAAGDGLPRSHNPRPVTRDEWGHRSTDGLRRPPDPTEDERRRGEEVAGQVRGHLNDPWYKPWTWFDDDPPDPRDALSRMSPGELNALFGELSDDEIRRLLDMDGVPEILKVRADQYLLRRLEQIEPHSIEPEAPDGITHDYVVHPLFMKPDPELTDIAQGGVGDCWWLAGMGALAHTDKGREALKGMITENANGTYTVRFPDGESVTVTSSIAVKKDGEIAYARVSRGMWPAILEKALAQKKGGYEKLDGGRAGEAMEILTGKPSSNHDPEDVTRTDLERWLKEGKAVAVSTKHKLFVRGKRIYEDGTLVTSHVYVVEGFTDDGKVMLYNPWGAAHAELSMKEFGNHLWDVDVNDIR</sequence>
<evidence type="ECO:0000313" key="10">
    <source>
        <dbReference type="Proteomes" id="UP000614047"/>
    </source>
</evidence>
<evidence type="ECO:0000256" key="4">
    <source>
        <dbReference type="ARBA" id="ARBA00022807"/>
    </source>
</evidence>
<accession>A0A931DED6</accession>
<comment type="similarity">
    <text evidence="1">Belongs to the peptidase C2 family.</text>
</comment>
<evidence type="ECO:0000259" key="8">
    <source>
        <dbReference type="PROSITE" id="PS50203"/>
    </source>
</evidence>
<dbReference type="InterPro" id="IPR022684">
    <property type="entry name" value="Calpain_cysteine_protease"/>
</dbReference>
<dbReference type="InterPro" id="IPR000169">
    <property type="entry name" value="Pept_cys_AS"/>
</dbReference>
<evidence type="ECO:0000313" key="9">
    <source>
        <dbReference type="EMBL" id="MBG6087294.1"/>
    </source>
</evidence>
<feature type="compositionally biased region" description="Basic and acidic residues" evidence="6">
    <location>
        <begin position="55"/>
        <end position="64"/>
    </location>
</feature>
<evidence type="ECO:0000256" key="6">
    <source>
        <dbReference type="SAM" id="MobiDB-lite"/>
    </source>
</evidence>
<keyword evidence="7" id="KW-0812">Transmembrane</keyword>
<feature type="compositionally biased region" description="Basic and acidic residues" evidence="6">
    <location>
        <begin position="81"/>
        <end position="110"/>
    </location>
</feature>
<keyword evidence="10" id="KW-1185">Reference proteome</keyword>
<feature type="active site" evidence="5">
    <location>
        <position position="395"/>
    </location>
</feature>
<dbReference type="PANTHER" id="PTHR10183">
    <property type="entry name" value="CALPAIN"/>
    <property type="match status" value="1"/>
</dbReference>
<dbReference type="InterPro" id="IPR001300">
    <property type="entry name" value="Peptidase_C2_calpain_cat"/>
</dbReference>
<feature type="active site" evidence="5">
    <location>
        <position position="378"/>
    </location>
</feature>
<evidence type="ECO:0000256" key="2">
    <source>
        <dbReference type="ARBA" id="ARBA00022670"/>
    </source>
</evidence>
<dbReference type="PROSITE" id="PS00139">
    <property type="entry name" value="THIOL_PROTEASE_CYS"/>
    <property type="match status" value="1"/>
</dbReference>
<feature type="active site" evidence="5">
    <location>
        <position position="230"/>
    </location>
</feature>
<keyword evidence="7" id="KW-0472">Membrane</keyword>
<keyword evidence="7" id="KW-1133">Transmembrane helix</keyword>
<feature type="transmembrane region" description="Helical" evidence="7">
    <location>
        <begin position="12"/>
        <end position="33"/>
    </location>
</feature>
<organism evidence="9 10">
    <name type="scientific">Actinomadura viridis</name>
    <dbReference type="NCBI Taxonomy" id="58110"/>
    <lineage>
        <taxon>Bacteria</taxon>
        <taxon>Bacillati</taxon>
        <taxon>Actinomycetota</taxon>
        <taxon>Actinomycetes</taxon>
        <taxon>Streptosporangiales</taxon>
        <taxon>Thermomonosporaceae</taxon>
        <taxon>Actinomadura</taxon>
    </lineage>
</organism>
<feature type="domain" description="Calpain catalytic" evidence="8">
    <location>
        <begin position="191"/>
        <end position="422"/>
    </location>
</feature>
<evidence type="ECO:0000256" key="3">
    <source>
        <dbReference type="ARBA" id="ARBA00022801"/>
    </source>
</evidence>
<gene>
    <name evidence="9" type="ORF">IW256_001407</name>
</gene>
<name>A0A931DED6_9ACTN</name>
<dbReference type="GO" id="GO:0004198">
    <property type="term" value="F:calcium-dependent cysteine-type endopeptidase activity"/>
    <property type="evidence" value="ECO:0007669"/>
    <property type="project" value="InterPro"/>
</dbReference>
<dbReference type="EMBL" id="JADOUA010000001">
    <property type="protein sequence ID" value="MBG6087294.1"/>
    <property type="molecule type" value="Genomic_DNA"/>
</dbReference>
<dbReference type="Pfam" id="PF00648">
    <property type="entry name" value="Peptidase_C2"/>
    <property type="match status" value="1"/>
</dbReference>
<dbReference type="GO" id="GO:0006508">
    <property type="term" value="P:proteolysis"/>
    <property type="evidence" value="ECO:0007669"/>
    <property type="project" value="UniProtKB-KW"/>
</dbReference>
<feature type="region of interest" description="Disordered" evidence="6">
    <location>
        <begin position="51"/>
        <end position="119"/>
    </location>
</feature>
<reference evidence="9" key="1">
    <citation type="submission" date="2020-11" db="EMBL/GenBank/DDBJ databases">
        <title>Sequencing the genomes of 1000 actinobacteria strains.</title>
        <authorList>
            <person name="Klenk H.-P."/>
        </authorList>
    </citation>
    <scope>NUCLEOTIDE SEQUENCE</scope>
    <source>
        <strain evidence="9">DSM 43175</strain>
    </source>
</reference>
<proteinExistence type="inferred from homology"/>
<evidence type="ECO:0000256" key="5">
    <source>
        <dbReference type="PROSITE-ProRule" id="PRU00239"/>
    </source>
</evidence>
<keyword evidence="3 5" id="KW-0378">Hydrolase</keyword>
<keyword evidence="2 5" id="KW-0645">Protease</keyword>
<dbReference type="Proteomes" id="UP000614047">
    <property type="component" value="Unassembled WGS sequence"/>
</dbReference>
<comment type="caution">
    <text evidence="9">The sequence shown here is derived from an EMBL/GenBank/DDBJ whole genome shotgun (WGS) entry which is preliminary data.</text>
</comment>
<evidence type="ECO:0000256" key="7">
    <source>
        <dbReference type="SAM" id="Phobius"/>
    </source>
</evidence>
<dbReference type="PROSITE" id="PS50203">
    <property type="entry name" value="CALPAIN_CAT"/>
    <property type="match status" value="1"/>
</dbReference>
<dbReference type="RefSeq" id="WP_197010181.1">
    <property type="nucleotide sequence ID" value="NZ_BAABES010000006.1"/>
</dbReference>
<dbReference type="InterPro" id="IPR038765">
    <property type="entry name" value="Papain-like_cys_pep_sf"/>
</dbReference>
<dbReference type="SUPFAM" id="SSF54001">
    <property type="entry name" value="Cysteine proteinases"/>
    <property type="match status" value="1"/>
</dbReference>
<evidence type="ECO:0000256" key="1">
    <source>
        <dbReference type="ARBA" id="ARBA00007623"/>
    </source>
</evidence>
<protein>
    <recommendedName>
        <fullName evidence="8">Calpain catalytic domain-containing protein</fullName>
    </recommendedName>
</protein>
<dbReference type="PANTHER" id="PTHR10183:SF379">
    <property type="entry name" value="CALPAIN-5"/>
    <property type="match status" value="1"/>
</dbReference>
<dbReference type="AlphaFoldDB" id="A0A931DED6"/>
<keyword evidence="4 5" id="KW-0788">Thiol protease</keyword>